<name>B2JA62_NOSP7</name>
<dbReference type="EMBL" id="CP001037">
    <property type="protein sequence ID" value="ACC84137.1"/>
    <property type="molecule type" value="Genomic_DNA"/>
</dbReference>
<dbReference type="EnsemblBacteria" id="ACC84137">
    <property type="protein sequence ID" value="ACC84137"/>
    <property type="gene ID" value="Npun_F5839"/>
</dbReference>
<evidence type="ECO:0000313" key="2">
    <source>
        <dbReference type="Proteomes" id="UP000001191"/>
    </source>
</evidence>
<organism evidence="1 2">
    <name type="scientific">Nostoc punctiforme (strain ATCC 29133 / PCC 73102)</name>
    <dbReference type="NCBI Taxonomy" id="63737"/>
    <lineage>
        <taxon>Bacteria</taxon>
        <taxon>Bacillati</taxon>
        <taxon>Cyanobacteriota</taxon>
        <taxon>Cyanophyceae</taxon>
        <taxon>Nostocales</taxon>
        <taxon>Nostocaceae</taxon>
        <taxon>Nostoc</taxon>
    </lineage>
</organism>
<dbReference type="KEGG" id="npu:Npun_F5839"/>
<gene>
    <name evidence="1" type="ordered locus">Npun_F5839</name>
</gene>
<accession>B2JA62</accession>
<reference evidence="1 2" key="2">
    <citation type="journal article" date="2013" name="Plant Physiol.">
        <title>A Nostoc punctiforme Sugar Transporter Necessary to Establish a Cyanobacterium-Plant Symbiosis.</title>
        <authorList>
            <person name="Ekman M."/>
            <person name="Picossi S."/>
            <person name="Campbell E.L."/>
            <person name="Meeks J.C."/>
            <person name="Flores E."/>
        </authorList>
    </citation>
    <scope>NUCLEOTIDE SEQUENCE [LARGE SCALE GENOMIC DNA]</scope>
    <source>
        <strain evidence="2">ATCC 29133 / PCC 73102</strain>
    </source>
</reference>
<dbReference type="PhylomeDB" id="B2JA62"/>
<keyword evidence="2" id="KW-1185">Reference proteome</keyword>
<sequence length="81" mass="9111">MNETPFEQSQNSDDELQAEYRFDYQKAKPNRFAARSGTQQLTVVVLDEDMAQVFTTPESVNKVLRALIESMPQTANGEPAS</sequence>
<reference evidence="2" key="1">
    <citation type="submission" date="2008-04" db="EMBL/GenBank/DDBJ databases">
        <title>Complete sequence of chromosome of Nostoc punctiforme ATCC 29133.</title>
        <authorList>
            <consortium name="US DOE Joint Genome Institute"/>
            <person name="Copeland A."/>
            <person name="Lucas S."/>
            <person name="Lapidus A."/>
            <person name="Glavina del Rio T."/>
            <person name="Dalin E."/>
            <person name="Tice H."/>
            <person name="Pitluck S."/>
            <person name="Chain P."/>
            <person name="Malfatti S."/>
            <person name="Shin M."/>
            <person name="Vergez L."/>
            <person name="Schmutz J."/>
            <person name="Larimer F."/>
            <person name="Land M."/>
            <person name="Hauser L."/>
            <person name="Kyrpides N."/>
            <person name="Kim E."/>
            <person name="Meeks J.C."/>
            <person name="Elhai J."/>
            <person name="Campbell E.L."/>
            <person name="Thiel T."/>
            <person name="Longmire J."/>
            <person name="Potts M."/>
            <person name="Atlas R."/>
        </authorList>
    </citation>
    <scope>NUCLEOTIDE SEQUENCE [LARGE SCALE GENOMIC DNA]</scope>
    <source>
        <strain evidence="2">ATCC 29133 / PCC 73102</strain>
    </source>
</reference>
<proteinExistence type="predicted"/>
<dbReference type="HOGENOM" id="CLU_173065_3_0_3"/>
<dbReference type="RefSeq" id="WP_012412080.1">
    <property type="nucleotide sequence ID" value="NC_010628.1"/>
</dbReference>
<evidence type="ECO:0000313" key="1">
    <source>
        <dbReference type="EMBL" id="ACC84137.1"/>
    </source>
</evidence>
<dbReference type="eggNOG" id="ENOG5032Z2E">
    <property type="taxonomic scope" value="Bacteria"/>
</dbReference>
<protein>
    <submittedName>
        <fullName evidence="1">Uncharacterized protein</fullName>
    </submittedName>
</protein>
<dbReference type="AlphaFoldDB" id="B2JA62"/>
<dbReference type="Proteomes" id="UP000001191">
    <property type="component" value="Chromosome"/>
</dbReference>
<dbReference type="OrthoDB" id="467345at2"/>